<dbReference type="PANTHER" id="PTHR37988">
    <property type="entry name" value="UPF0592 MEMBRANE PROTEIN C7D4.03C"/>
    <property type="match status" value="1"/>
</dbReference>
<dbReference type="VEuPathDB" id="FungiDB:CTRG_02505"/>
<feature type="compositionally biased region" description="Low complexity" evidence="1">
    <location>
        <begin position="621"/>
        <end position="648"/>
    </location>
</feature>
<reference evidence="2 3" key="1">
    <citation type="journal article" date="2009" name="Nature">
        <title>Evolution of pathogenicity and sexual reproduction in eight Candida genomes.</title>
        <authorList>
            <person name="Butler G."/>
            <person name="Rasmussen M.D."/>
            <person name="Lin M.F."/>
            <person name="Santos M.A."/>
            <person name="Sakthikumar S."/>
            <person name="Munro C.A."/>
            <person name="Rheinbay E."/>
            <person name="Grabherr M."/>
            <person name="Forche A."/>
            <person name="Reedy J.L."/>
            <person name="Agrafioti I."/>
            <person name="Arnaud M.B."/>
            <person name="Bates S."/>
            <person name="Brown A.J."/>
            <person name="Brunke S."/>
            <person name="Costanzo M.C."/>
            <person name="Fitzpatrick D.A."/>
            <person name="de Groot P.W."/>
            <person name="Harris D."/>
            <person name="Hoyer L.L."/>
            <person name="Hube B."/>
            <person name="Klis F.M."/>
            <person name="Kodira C."/>
            <person name="Lennard N."/>
            <person name="Logue M.E."/>
            <person name="Martin R."/>
            <person name="Neiman A.M."/>
            <person name="Nikolaou E."/>
            <person name="Quail M.A."/>
            <person name="Quinn J."/>
            <person name="Santos M.C."/>
            <person name="Schmitzberger F.F."/>
            <person name="Sherlock G."/>
            <person name="Shah P."/>
            <person name="Silverstein K.A."/>
            <person name="Skrzypek M.S."/>
            <person name="Soll D."/>
            <person name="Staggs R."/>
            <person name="Stansfield I."/>
            <person name="Stumpf M.P."/>
            <person name="Sudbery P.E."/>
            <person name="Srikantha T."/>
            <person name="Zeng Q."/>
            <person name="Berman J."/>
            <person name="Berriman M."/>
            <person name="Heitman J."/>
            <person name="Gow N.A."/>
            <person name="Lorenz M.C."/>
            <person name="Birren B.W."/>
            <person name="Kellis M."/>
            <person name="Cuomo C.A."/>
        </authorList>
    </citation>
    <scope>NUCLEOTIDE SEQUENCE [LARGE SCALE GENOMIC DNA]</scope>
    <source>
        <strain evidence="3">ATCC MYA-3404 / T1</strain>
    </source>
</reference>
<evidence type="ECO:0000313" key="3">
    <source>
        <dbReference type="Proteomes" id="UP000002037"/>
    </source>
</evidence>
<evidence type="ECO:0000313" key="2">
    <source>
        <dbReference type="EMBL" id="EER33687.1"/>
    </source>
</evidence>
<feature type="region of interest" description="Disordered" evidence="1">
    <location>
        <begin position="713"/>
        <end position="755"/>
    </location>
</feature>
<feature type="region of interest" description="Disordered" evidence="1">
    <location>
        <begin position="248"/>
        <end position="299"/>
    </location>
</feature>
<dbReference type="AlphaFoldDB" id="C5M7Y3"/>
<proteinExistence type="predicted"/>
<name>C5M7Y3_CANTT</name>
<dbReference type="GeneID" id="8299098"/>
<dbReference type="OrthoDB" id="296767at2759"/>
<feature type="region of interest" description="Disordered" evidence="1">
    <location>
        <begin position="666"/>
        <end position="699"/>
    </location>
</feature>
<feature type="region of interest" description="Disordered" evidence="1">
    <location>
        <begin position="1"/>
        <end position="68"/>
    </location>
</feature>
<evidence type="ECO:0000256" key="1">
    <source>
        <dbReference type="SAM" id="MobiDB-lite"/>
    </source>
</evidence>
<protein>
    <recommendedName>
        <fullName evidence="4">DUF1765-domain-containing protein</fullName>
    </recommendedName>
</protein>
<feature type="compositionally biased region" description="Low complexity" evidence="1">
    <location>
        <begin position="725"/>
        <end position="755"/>
    </location>
</feature>
<accession>C5M7Y3</accession>
<dbReference type="Proteomes" id="UP000002037">
    <property type="component" value="Unassembled WGS sequence"/>
</dbReference>
<sequence>MSSATTATLPTSIMTPSATTSPIIPSIHSSTTTTTTNTTTTTTTLTSSSPSSSSPKIPQPSRHEKKSRAQQLKKLERSLQKFVHQPNNSTILRRSLIPFLRINDLEKFQDEKNFIPLMLSWWNQLLTNKFNNKRNELLECISRLLPLDLHDNIMLERTYQFCLSLLNNSKTLTTSHSAFIGKVFAYCFYKTKNQEILSLLNPKNCKVLSSFIYHFVLIIKKYNSNGQDLVFIRNKIYHTLRQSILVTINPPPPIRTPPQQSSSSSTTTTTTTSTSTPSQRSQSPPKQQPSSQQTVQPTSGSIAQPVLNQQSPHTGIFRVVRSLIFRAKSNDPITASIVKTVDDCLMSIAKETSIHDVNRNGILLNIVGEFINHINIQQYLSIEEDEEEVEKVTQENPEDRFISVIDWEFWLSCNYMMIHHCDHVQILLKSFTFLFNTWDMIPDSLCLNKKPGEPFKWIMNLQDSIKTNFVNHCLASDENFIRLMIHWNPLVRSYYIKLLVWRIIGINNYQSSIKIQMTGNIQMKLFQSFKFLENFTILYDGNLDLNYKPDNPLVNRKFGIIPITIRDDYLSIDETNGNSDLSIPATLNTSQLRKTHPYEVLDDAVYTCSSSVPISEVRTGPTTPKKLTSRSSPSPKRSSSSPSISTATNNSLMNSLGKLFKILSTDDNNANNKSKLNDIQEDEDYSSSNCAPPKMKRNSVSLTSLSTAYSFKSRSSSPSIMSYKSNPTESSSVSTDSDSIQSEDTMNSNSTNSVNNIQNVKTNSYYNVQPPELSQLPPEIIRPMYKFDIVVCHESLNSKFSIIHHKNTLVNQRRLMHSKNNDGTYCVPKYQPTTSYFPLVPEIPMISIFISSDNFGNNRIYINEEDSSYLNLEQYHHESSNGLSFKDLNLIQVLNLGKSINEFNVVVDEFKRFLNNRVEIDSINQGMMMISSESVYFKRIIPFLSVDSSNEMKWLNGN</sequence>
<keyword evidence="3" id="KW-1185">Reference proteome</keyword>
<feature type="compositionally biased region" description="Low complexity" evidence="1">
    <location>
        <begin position="257"/>
        <end position="299"/>
    </location>
</feature>
<dbReference type="InterPro" id="IPR013887">
    <property type="entry name" value="UPF0592"/>
</dbReference>
<dbReference type="HOGENOM" id="CLU_005190_0_0_1"/>
<feature type="region of interest" description="Disordered" evidence="1">
    <location>
        <begin position="614"/>
        <end position="648"/>
    </location>
</feature>
<feature type="compositionally biased region" description="Low complexity" evidence="1">
    <location>
        <begin position="10"/>
        <end position="60"/>
    </location>
</feature>
<dbReference type="PANTHER" id="PTHR37988:SF1">
    <property type="entry name" value="UPF0592 MEMBRANE PROTEIN C7D4.03C"/>
    <property type="match status" value="1"/>
</dbReference>
<dbReference type="STRING" id="294747.C5M7Y3"/>
<dbReference type="KEGG" id="ctp:CTRG_02505"/>
<dbReference type="eggNOG" id="ENOG502QPNW">
    <property type="taxonomic scope" value="Eukaryota"/>
</dbReference>
<dbReference type="Pfam" id="PF08578">
    <property type="entry name" value="DUF1765"/>
    <property type="match status" value="1"/>
</dbReference>
<dbReference type="RefSeq" id="XP_002548208.1">
    <property type="nucleotide sequence ID" value="XM_002548162.1"/>
</dbReference>
<gene>
    <name evidence="2" type="ORF">CTRG_02505</name>
</gene>
<dbReference type="EMBL" id="GG692397">
    <property type="protein sequence ID" value="EER33687.1"/>
    <property type="molecule type" value="Genomic_DNA"/>
</dbReference>
<feature type="compositionally biased region" description="Polar residues" evidence="1">
    <location>
        <begin position="713"/>
        <end position="724"/>
    </location>
</feature>
<evidence type="ECO:0008006" key="4">
    <source>
        <dbReference type="Google" id="ProtNLM"/>
    </source>
</evidence>
<organism evidence="2 3">
    <name type="scientific">Candida tropicalis (strain ATCC MYA-3404 / T1)</name>
    <name type="common">Yeast</name>
    <dbReference type="NCBI Taxonomy" id="294747"/>
    <lineage>
        <taxon>Eukaryota</taxon>
        <taxon>Fungi</taxon>
        <taxon>Dikarya</taxon>
        <taxon>Ascomycota</taxon>
        <taxon>Saccharomycotina</taxon>
        <taxon>Pichiomycetes</taxon>
        <taxon>Debaryomycetaceae</taxon>
        <taxon>Candida/Lodderomyces clade</taxon>
        <taxon>Candida</taxon>
    </lineage>
</organism>